<accession>A0A5C6A2C7</accession>
<dbReference type="PANTHER" id="PTHR30093:SF44">
    <property type="entry name" value="TYPE II SECRETION SYSTEM CORE PROTEIN G"/>
    <property type="match status" value="1"/>
</dbReference>
<feature type="transmembrane region" description="Helical" evidence="6">
    <location>
        <begin position="48"/>
        <end position="67"/>
    </location>
</feature>
<dbReference type="Pfam" id="PF07963">
    <property type="entry name" value="N_methyl"/>
    <property type="match status" value="1"/>
</dbReference>
<name>A0A5C6A2C7_9BACT</name>
<keyword evidence="5 6" id="KW-0472">Membrane</keyword>
<evidence type="ECO:0000256" key="3">
    <source>
        <dbReference type="ARBA" id="ARBA00022692"/>
    </source>
</evidence>
<dbReference type="SUPFAM" id="SSF54523">
    <property type="entry name" value="Pili subunits"/>
    <property type="match status" value="1"/>
</dbReference>
<evidence type="ECO:0000313" key="8">
    <source>
        <dbReference type="Proteomes" id="UP000317421"/>
    </source>
</evidence>
<keyword evidence="8" id="KW-1185">Reference proteome</keyword>
<evidence type="ECO:0000256" key="2">
    <source>
        <dbReference type="ARBA" id="ARBA00022481"/>
    </source>
</evidence>
<gene>
    <name evidence="7" type="primary">xcpT_10</name>
    <name evidence="7" type="ORF">Pla108_38720</name>
</gene>
<dbReference type="AlphaFoldDB" id="A0A5C6A2C7"/>
<dbReference type="Gene3D" id="3.30.700.10">
    <property type="entry name" value="Glycoprotein, Type 4 Pilin"/>
    <property type="match status" value="1"/>
</dbReference>
<dbReference type="EMBL" id="SJPR01000008">
    <property type="protein sequence ID" value="TWT93378.1"/>
    <property type="molecule type" value="Genomic_DNA"/>
</dbReference>
<organism evidence="7 8">
    <name type="scientific">Botrimarina colliarenosi</name>
    <dbReference type="NCBI Taxonomy" id="2528001"/>
    <lineage>
        <taxon>Bacteria</taxon>
        <taxon>Pseudomonadati</taxon>
        <taxon>Planctomycetota</taxon>
        <taxon>Planctomycetia</taxon>
        <taxon>Pirellulales</taxon>
        <taxon>Lacipirellulaceae</taxon>
        <taxon>Botrimarina</taxon>
    </lineage>
</organism>
<evidence type="ECO:0000313" key="7">
    <source>
        <dbReference type="EMBL" id="TWT93378.1"/>
    </source>
</evidence>
<evidence type="ECO:0000256" key="6">
    <source>
        <dbReference type="SAM" id="Phobius"/>
    </source>
</evidence>
<proteinExistence type="predicted"/>
<keyword evidence="4 6" id="KW-1133">Transmembrane helix</keyword>
<comment type="caution">
    <text evidence="7">The sequence shown here is derived from an EMBL/GenBank/DDBJ whole genome shotgun (WGS) entry which is preliminary data.</text>
</comment>
<reference evidence="7 8" key="1">
    <citation type="submission" date="2019-02" db="EMBL/GenBank/DDBJ databases">
        <title>Deep-cultivation of Planctomycetes and their phenomic and genomic characterization uncovers novel biology.</title>
        <authorList>
            <person name="Wiegand S."/>
            <person name="Jogler M."/>
            <person name="Boedeker C."/>
            <person name="Pinto D."/>
            <person name="Vollmers J."/>
            <person name="Rivas-Marin E."/>
            <person name="Kohn T."/>
            <person name="Peeters S.H."/>
            <person name="Heuer A."/>
            <person name="Rast P."/>
            <person name="Oberbeckmann S."/>
            <person name="Bunk B."/>
            <person name="Jeske O."/>
            <person name="Meyerdierks A."/>
            <person name="Storesund J.E."/>
            <person name="Kallscheuer N."/>
            <person name="Luecker S."/>
            <person name="Lage O.M."/>
            <person name="Pohl T."/>
            <person name="Merkel B.J."/>
            <person name="Hornburger P."/>
            <person name="Mueller R.-W."/>
            <person name="Bruemmer F."/>
            <person name="Labrenz M."/>
            <person name="Spormann A.M."/>
            <person name="Op Den Camp H."/>
            <person name="Overmann J."/>
            <person name="Amann R."/>
            <person name="Jetten M.S.M."/>
            <person name="Mascher T."/>
            <person name="Medema M.H."/>
            <person name="Devos D.P."/>
            <person name="Kaster A.-K."/>
            <person name="Ovreas L."/>
            <person name="Rohde M."/>
            <person name="Galperin M.Y."/>
            <person name="Jogler C."/>
        </authorList>
    </citation>
    <scope>NUCLEOTIDE SEQUENCE [LARGE SCALE GENOMIC DNA]</scope>
    <source>
        <strain evidence="7 8">Pla108</strain>
    </source>
</reference>
<keyword evidence="2" id="KW-0488">Methylation</keyword>
<comment type="subcellular location">
    <subcellularLocation>
        <location evidence="1">Membrane</location>
        <topology evidence="1">Single-pass membrane protein</topology>
    </subcellularLocation>
</comment>
<evidence type="ECO:0000256" key="4">
    <source>
        <dbReference type="ARBA" id="ARBA00022989"/>
    </source>
</evidence>
<evidence type="ECO:0000256" key="1">
    <source>
        <dbReference type="ARBA" id="ARBA00004167"/>
    </source>
</evidence>
<dbReference type="PANTHER" id="PTHR30093">
    <property type="entry name" value="GENERAL SECRETION PATHWAY PROTEIN G"/>
    <property type="match status" value="1"/>
</dbReference>
<dbReference type="Proteomes" id="UP000317421">
    <property type="component" value="Unassembled WGS sequence"/>
</dbReference>
<protein>
    <submittedName>
        <fullName evidence="7">Type II secretion system protein G</fullName>
    </submittedName>
</protein>
<dbReference type="InterPro" id="IPR012902">
    <property type="entry name" value="N_methyl_site"/>
</dbReference>
<dbReference type="NCBIfam" id="TIGR02532">
    <property type="entry name" value="IV_pilin_GFxxxE"/>
    <property type="match status" value="1"/>
</dbReference>
<dbReference type="GO" id="GO:0016020">
    <property type="term" value="C:membrane"/>
    <property type="evidence" value="ECO:0007669"/>
    <property type="project" value="UniProtKB-SubCell"/>
</dbReference>
<evidence type="ECO:0000256" key="5">
    <source>
        <dbReference type="ARBA" id="ARBA00023136"/>
    </source>
</evidence>
<keyword evidence="3 6" id="KW-0812">Transmembrane</keyword>
<sequence length="146" mass="15821">MPSGPHLGELFLPYEGRLRASLIRESSGRHAMPNATPNNRYGFSLMELLAVVTILGILAAIIVPRVISSSDTAKDRTCVYNCGHIHSAVERYRNANGVWPSADLNELDVLAYFPDGIPACPVSGAAYTIDVTGDRYRVVGHTDGNH</sequence>
<dbReference type="InterPro" id="IPR045584">
    <property type="entry name" value="Pilin-like"/>
</dbReference>